<dbReference type="SUPFAM" id="SSF102114">
    <property type="entry name" value="Radical SAM enzymes"/>
    <property type="match status" value="1"/>
</dbReference>
<dbReference type="SMART" id="SM00729">
    <property type="entry name" value="Elp3"/>
    <property type="match status" value="1"/>
</dbReference>
<dbReference type="InterPro" id="IPR050377">
    <property type="entry name" value="Radical_SAM_PqqE_MftC-like"/>
</dbReference>
<name>A0A084AC37_LACLC</name>
<feature type="domain" description="Radical SAM core" evidence="5">
    <location>
        <begin position="7"/>
        <end position="219"/>
    </location>
</feature>
<dbReference type="Proteomes" id="UP000028401">
    <property type="component" value="Unassembled WGS sequence"/>
</dbReference>
<dbReference type="InterPro" id="IPR006638">
    <property type="entry name" value="Elp3/MiaA/NifB-like_rSAM"/>
</dbReference>
<evidence type="ECO:0000259" key="5">
    <source>
        <dbReference type="PROSITE" id="PS51918"/>
    </source>
</evidence>
<dbReference type="CDD" id="cd01335">
    <property type="entry name" value="Radical_SAM"/>
    <property type="match status" value="1"/>
</dbReference>
<dbReference type="SFLD" id="SFLDG01067">
    <property type="entry name" value="SPASM/twitch_domain_containing"/>
    <property type="match status" value="1"/>
</dbReference>
<dbReference type="RefSeq" id="WP_042748012.1">
    <property type="nucleotide sequence ID" value="NZ_AZSI01000020.1"/>
</dbReference>
<dbReference type="EMBL" id="AZSI01000020">
    <property type="protein sequence ID" value="KEY62866.1"/>
    <property type="molecule type" value="Genomic_DNA"/>
</dbReference>
<keyword evidence="2" id="KW-0479">Metal-binding</keyword>
<reference evidence="6 7" key="1">
    <citation type="submission" date="2014-06" db="EMBL/GenBank/DDBJ databases">
        <title>Draft genome sequence of the putrescine producing strain Lactococcus lactis subsp cremoris GE214.</title>
        <authorList>
            <person name="Ladero V."/>
            <person name="Linares D.M."/>
            <person name="del Rio B."/>
            <person name="Mayo B."/>
            <person name="Martin M.C."/>
            <person name="Fernandez M."/>
            <person name="Alvarez M.A."/>
        </authorList>
    </citation>
    <scope>NUCLEOTIDE SEQUENCE [LARGE SCALE GENOMIC DNA]</scope>
    <source>
        <strain evidence="6 7">GE214</strain>
    </source>
</reference>
<evidence type="ECO:0000256" key="2">
    <source>
        <dbReference type="ARBA" id="ARBA00022723"/>
    </source>
</evidence>
<dbReference type="InterPro" id="IPR058240">
    <property type="entry name" value="rSAM_sf"/>
</dbReference>
<organism evidence="6 7">
    <name type="scientific">Lactococcus cremoris subsp. cremoris GE214</name>
    <dbReference type="NCBI Taxonomy" id="1415168"/>
    <lineage>
        <taxon>Bacteria</taxon>
        <taxon>Bacillati</taxon>
        <taxon>Bacillota</taxon>
        <taxon>Bacilli</taxon>
        <taxon>Lactobacillales</taxon>
        <taxon>Streptococcaceae</taxon>
        <taxon>Lactococcus</taxon>
        <taxon>Lactococcus cremoris subsp. cremoris</taxon>
    </lineage>
</organism>
<comment type="caution">
    <text evidence="6">The sequence shown here is derived from an EMBL/GenBank/DDBJ whole genome shotgun (WGS) entry which is preliminary data.</text>
</comment>
<evidence type="ECO:0000256" key="3">
    <source>
        <dbReference type="ARBA" id="ARBA00023004"/>
    </source>
</evidence>
<dbReference type="Gene3D" id="3.20.20.70">
    <property type="entry name" value="Aldolase class I"/>
    <property type="match status" value="1"/>
</dbReference>
<dbReference type="Pfam" id="PF04055">
    <property type="entry name" value="Radical_SAM"/>
    <property type="match status" value="1"/>
</dbReference>
<dbReference type="SFLD" id="SFLDS00029">
    <property type="entry name" value="Radical_SAM"/>
    <property type="match status" value="1"/>
</dbReference>
<keyword evidence="1" id="KW-0949">S-adenosyl-L-methionine</keyword>
<evidence type="ECO:0000256" key="1">
    <source>
        <dbReference type="ARBA" id="ARBA00022691"/>
    </source>
</evidence>
<dbReference type="InterPro" id="IPR007197">
    <property type="entry name" value="rSAM"/>
</dbReference>
<dbReference type="PANTHER" id="PTHR11228">
    <property type="entry name" value="RADICAL SAM DOMAIN PROTEIN"/>
    <property type="match status" value="1"/>
</dbReference>
<sequence>MFRDDELFLPIKVYIYLTNHCHYECDYCFLKEMKMLNTKEISKEDLEKIAYYLEKYKVPLVAICGGDPILHPSLINFVQLLSEHKNYPIIATNAVDVSYEYLYQLKSAGIRYLQIGIDSLRYSKLDNYKENGHLRKVEKTVKYLKELGILYGFATCITRKNIGELSKIATYAKEAGAELLKLSIYDGENQVYKLTEIQKEELKIFVRQYNTDGIYIRYSPVQETLNYVSEYPSLTIYANGDLAIEETGDVIGNISTSEPAVEYKKYILEKWRTNK</sequence>
<proteinExistence type="predicted"/>
<dbReference type="GO" id="GO:0051536">
    <property type="term" value="F:iron-sulfur cluster binding"/>
    <property type="evidence" value="ECO:0007669"/>
    <property type="project" value="UniProtKB-KW"/>
</dbReference>
<dbReference type="GO" id="GO:0046872">
    <property type="term" value="F:metal ion binding"/>
    <property type="evidence" value="ECO:0007669"/>
    <property type="project" value="UniProtKB-KW"/>
</dbReference>
<dbReference type="AlphaFoldDB" id="A0A084AC37"/>
<keyword evidence="3" id="KW-0408">Iron</keyword>
<gene>
    <name evidence="6" type="ORF">U725_00929</name>
</gene>
<protein>
    <recommendedName>
        <fullName evidence="5">Radical SAM core domain-containing protein</fullName>
    </recommendedName>
</protein>
<evidence type="ECO:0000313" key="6">
    <source>
        <dbReference type="EMBL" id="KEY62866.1"/>
    </source>
</evidence>
<dbReference type="PATRIC" id="fig|1415168.3.peg.994"/>
<accession>A0A084AC37</accession>
<dbReference type="PROSITE" id="PS51918">
    <property type="entry name" value="RADICAL_SAM"/>
    <property type="match status" value="1"/>
</dbReference>
<keyword evidence="4" id="KW-0411">Iron-sulfur</keyword>
<evidence type="ECO:0000313" key="7">
    <source>
        <dbReference type="Proteomes" id="UP000028401"/>
    </source>
</evidence>
<dbReference type="PANTHER" id="PTHR11228:SF7">
    <property type="entry name" value="PQQA PEPTIDE CYCLASE"/>
    <property type="match status" value="1"/>
</dbReference>
<evidence type="ECO:0000256" key="4">
    <source>
        <dbReference type="ARBA" id="ARBA00023014"/>
    </source>
</evidence>
<dbReference type="GO" id="GO:0003824">
    <property type="term" value="F:catalytic activity"/>
    <property type="evidence" value="ECO:0007669"/>
    <property type="project" value="InterPro"/>
</dbReference>
<dbReference type="InterPro" id="IPR013785">
    <property type="entry name" value="Aldolase_TIM"/>
</dbReference>